<proteinExistence type="predicted"/>
<evidence type="ECO:0000313" key="2">
    <source>
        <dbReference type="WBParaSite" id="JU765_v2.g8684.t1"/>
    </source>
</evidence>
<evidence type="ECO:0000313" key="1">
    <source>
        <dbReference type="Proteomes" id="UP000887576"/>
    </source>
</evidence>
<reference evidence="2" key="1">
    <citation type="submission" date="2022-11" db="UniProtKB">
        <authorList>
            <consortium name="WormBaseParasite"/>
        </authorList>
    </citation>
    <scope>IDENTIFICATION</scope>
</reference>
<accession>A0AC34RNH5</accession>
<name>A0AC34RNH5_9BILA</name>
<protein>
    <submittedName>
        <fullName evidence="2">Peptidase S1 domain-containing protein</fullName>
    </submittedName>
</protein>
<sequence>MCTGTIISEHHVLTAAHCLHDGPHIPEAVWILTRIENMPNLYGVHRTIHPHYNRYYSSGNHDNDIAIITVEDTMKIPPALLAANYTQPDANLLRVAGFVSKKAEPASVKYIFMETHAFGYSKGSCSILPSILNGICILYPKAATLPEDGSEPSFAFGKDGKYYQVGITSFGLPLSDVGFVSLSTHVSHYCPWIEETTGGKVKCQTFELTEIEIENGKIVPSIDLPYVVKLQSNYQNAIGTCTGTIISKHHVLTAAHCLNNRPIAVKIHTRVNNQSFDAAHWTIHSGYPGDFADHDVGIITVQQPMKIRPAILAANYTHKKYDWLRIAGYGKTKYEFKDGAAVHTEPAENLMETYMQGVALRDPEMIDNELRRLNPNVNGIYLYHETGVLEGDSGGPSFALGKDGEWYQVGVSSLGGPIGNNLMMAIVTDVSYYCSWIEQTTGGEVKCHELTGWSRRLIGSYGGMDSIDGYPLSNSFGYGAKPDLNNVVVFLTRNQDNLTSHAWCTGTIVSEHYILTAAQCLPPTPGLVQIYTRDAYRYDGSKFSTPAFELELEAYIHPEYCKKNSHNIGLIKVSKPMGIPPTPLAANYSHPKDDLLRVAGYGNTKYQIFNASANNMTSSEFPKTLMETYLQARSKDDCFSASLKIDYPGWHAICMYKHDSTILPGDHGGPAFAQGKDGKFYQVGVNGYVFTSESSLPYLSWEMPFQSPCTLACKFQS</sequence>
<dbReference type="Proteomes" id="UP000887576">
    <property type="component" value="Unplaced"/>
</dbReference>
<organism evidence="1 2">
    <name type="scientific">Panagrolaimus sp. JU765</name>
    <dbReference type="NCBI Taxonomy" id="591449"/>
    <lineage>
        <taxon>Eukaryota</taxon>
        <taxon>Metazoa</taxon>
        <taxon>Ecdysozoa</taxon>
        <taxon>Nematoda</taxon>
        <taxon>Chromadorea</taxon>
        <taxon>Rhabditida</taxon>
        <taxon>Tylenchina</taxon>
        <taxon>Panagrolaimomorpha</taxon>
        <taxon>Panagrolaimoidea</taxon>
        <taxon>Panagrolaimidae</taxon>
        <taxon>Panagrolaimus</taxon>
    </lineage>
</organism>
<dbReference type="WBParaSite" id="JU765_v2.g8684.t1">
    <property type="protein sequence ID" value="JU765_v2.g8684.t1"/>
    <property type="gene ID" value="JU765_v2.g8684"/>
</dbReference>